<feature type="domain" description="ATP-grasp" evidence="2">
    <location>
        <begin position="171"/>
        <end position="390"/>
    </location>
</feature>
<dbReference type="GO" id="GO:0005524">
    <property type="term" value="F:ATP binding"/>
    <property type="evidence" value="ECO:0007669"/>
    <property type="project" value="UniProtKB-UniRule"/>
</dbReference>
<dbReference type="Gene3D" id="3.30.470.20">
    <property type="entry name" value="ATP-grasp fold, B domain"/>
    <property type="match status" value="1"/>
</dbReference>
<dbReference type="GO" id="GO:0046872">
    <property type="term" value="F:metal ion binding"/>
    <property type="evidence" value="ECO:0007669"/>
    <property type="project" value="InterPro"/>
</dbReference>
<dbReference type="Pfam" id="PF24923">
    <property type="entry name" value="ATP-grasp_IQCH"/>
    <property type="match status" value="1"/>
</dbReference>
<accession>A0A2M7V789</accession>
<evidence type="ECO:0000256" key="1">
    <source>
        <dbReference type="PROSITE-ProRule" id="PRU00409"/>
    </source>
</evidence>
<dbReference type="PANTHER" id="PTHR14465:SF0">
    <property type="entry name" value="IQ DOMAIN-CONTAINING PROTEIN H"/>
    <property type="match status" value="1"/>
</dbReference>
<dbReference type="SUPFAM" id="SSF56059">
    <property type="entry name" value="Glutathione synthetase ATP-binding domain-like"/>
    <property type="match status" value="1"/>
</dbReference>
<dbReference type="InterPro" id="IPR041356">
    <property type="entry name" value="PGM1_C"/>
</dbReference>
<organism evidence="3 4">
    <name type="scientific">Candidatus Magasanikbacteria bacterium CG_4_10_14_0_2_um_filter_37_12</name>
    <dbReference type="NCBI Taxonomy" id="1974637"/>
    <lineage>
        <taxon>Bacteria</taxon>
        <taxon>Candidatus Magasanikiibacteriota</taxon>
    </lineage>
</organism>
<evidence type="ECO:0000313" key="3">
    <source>
        <dbReference type="EMBL" id="PIZ94547.1"/>
    </source>
</evidence>
<evidence type="ECO:0000313" key="4">
    <source>
        <dbReference type="Proteomes" id="UP000228568"/>
    </source>
</evidence>
<comment type="caution">
    <text evidence="3">The sequence shown here is derived from an EMBL/GenBank/DDBJ whole genome shotgun (WGS) entry which is preliminary data.</text>
</comment>
<dbReference type="PANTHER" id="PTHR14465">
    <property type="entry name" value="IQ DOMAIN-CONTAINING PROTEIN H"/>
    <property type="match status" value="1"/>
</dbReference>
<dbReference type="PROSITE" id="PS50975">
    <property type="entry name" value="ATP_GRASP"/>
    <property type="match status" value="1"/>
</dbReference>
<dbReference type="InterPro" id="IPR056855">
    <property type="entry name" value="ATP-grasp_IQCH"/>
</dbReference>
<gene>
    <name evidence="3" type="ORF">COX81_03140</name>
</gene>
<keyword evidence="1" id="KW-0067">ATP-binding</keyword>
<dbReference type="InterPro" id="IPR038752">
    <property type="entry name" value="IQCH"/>
</dbReference>
<dbReference type="Proteomes" id="UP000228568">
    <property type="component" value="Unassembled WGS sequence"/>
</dbReference>
<dbReference type="AlphaFoldDB" id="A0A2M7V789"/>
<protein>
    <recommendedName>
        <fullName evidence="2">ATP-grasp domain-containing protein</fullName>
    </recommendedName>
</protein>
<sequence>MNLKQNQNIVKPNYSGSRTVVVVSNITAGEYLHRRYDGLQFFEERYLYFLEYLKQENTNLVFVVSEGLESAYLDYVFFHASQMTRLSREEMEKRTTFVWVPKTGEKVITKELLKRPDILENIRELAQQSDGAYLELFRTTPATVELSRLLDIPMYSIAEDALFVNEKIGSKKIFAEAGVQYAKGYPAFSFLEVKENLQKLKYETNQKAFLVKVNDGGGGEGIIKIFAEEVGEDIYQLIQKKLDETGDDLSFFEHSIETEGCIVEEFIDAKIVTSPSVQFEVFPDGQIINKATHDQIIFDNVIYGGVSFPAEASYRQDIIQVGEKIIKKIAEYGGIGVMAIDLLATKKTDDDQWKIWAIEINARKGGTNHTNLWTKYLTQSEYDPQRGILTCDKGDVFYRATECFVKKAELKDVTPEEFCKKLQESGLDFDHHKKSGVFVHLLSQLSYFGKFGVTVIGHSREEVAMLWQKLEKWVETLI</sequence>
<dbReference type="InterPro" id="IPR011761">
    <property type="entry name" value="ATP-grasp"/>
</dbReference>
<dbReference type="EMBL" id="PFPK01000039">
    <property type="protein sequence ID" value="PIZ94547.1"/>
    <property type="molecule type" value="Genomic_DNA"/>
</dbReference>
<dbReference type="Pfam" id="PF18105">
    <property type="entry name" value="PGM1_C"/>
    <property type="match status" value="1"/>
</dbReference>
<reference evidence="4" key="1">
    <citation type="submission" date="2017-09" db="EMBL/GenBank/DDBJ databases">
        <title>Depth-based differentiation of microbial function through sediment-hosted aquifers and enrichment of novel symbionts in the deep terrestrial subsurface.</title>
        <authorList>
            <person name="Probst A.J."/>
            <person name="Ladd B."/>
            <person name="Jarett J.K."/>
            <person name="Geller-Mcgrath D.E."/>
            <person name="Sieber C.M.K."/>
            <person name="Emerson J.B."/>
            <person name="Anantharaman K."/>
            <person name="Thomas B.C."/>
            <person name="Malmstrom R."/>
            <person name="Stieglmeier M."/>
            <person name="Klingl A."/>
            <person name="Woyke T."/>
            <person name="Ryan C.M."/>
            <person name="Banfield J.F."/>
        </authorList>
    </citation>
    <scope>NUCLEOTIDE SEQUENCE [LARGE SCALE GENOMIC DNA]</scope>
</reference>
<name>A0A2M7V789_9BACT</name>
<evidence type="ECO:0000259" key="2">
    <source>
        <dbReference type="PROSITE" id="PS50975"/>
    </source>
</evidence>
<keyword evidence="1" id="KW-0547">Nucleotide-binding</keyword>
<proteinExistence type="predicted"/>